<reference evidence="12 14" key="3">
    <citation type="journal article" date="2016" name="Proc. Natl. Acad. Sci. U.S.A.">
        <title>Comparative genomics of biotechnologically important yeasts.</title>
        <authorList>
            <person name="Riley R."/>
            <person name="Haridas S."/>
            <person name="Wolfe K.H."/>
            <person name="Lopes M.R."/>
            <person name="Hittinger C.T."/>
            <person name="Goeker M."/>
            <person name="Salamov A.A."/>
            <person name="Wisecaver J.H."/>
            <person name="Long T.M."/>
            <person name="Calvey C.H."/>
            <person name="Aerts A.L."/>
            <person name="Barry K.W."/>
            <person name="Choi C."/>
            <person name="Clum A."/>
            <person name="Coughlan A.Y."/>
            <person name="Deshpande S."/>
            <person name="Douglass A.P."/>
            <person name="Hanson S.J."/>
            <person name="Klenk H.-P."/>
            <person name="LaButti K.M."/>
            <person name="Lapidus A."/>
            <person name="Lindquist E.A."/>
            <person name="Lipzen A.M."/>
            <person name="Meier-Kolthoff J.P."/>
            <person name="Ohm R.A."/>
            <person name="Otillar R.P."/>
            <person name="Pangilinan J.L."/>
            <person name="Peng Y."/>
            <person name="Rokas A."/>
            <person name="Rosa C.A."/>
            <person name="Scheuner C."/>
            <person name="Sibirny A.A."/>
            <person name="Slot J.C."/>
            <person name="Stielow J.B."/>
            <person name="Sun H."/>
            <person name="Kurtzman C.P."/>
            <person name="Blackwell M."/>
            <person name="Grigoriev I.V."/>
            <person name="Jeffries T.W."/>
        </authorList>
    </citation>
    <scope>NUCLEOTIDE SEQUENCE [LARGE SCALE GENOMIC DNA]</scope>
    <source>
        <strain evidence="14">ATCC 18201 / CBS 1600 / BCRC 20928 / JCM 3617 / NBRC 0987 / NRRL Y-1542</strain>
        <strain evidence="12">NRRL Y-1542</strain>
    </source>
</reference>
<dbReference type="InterPro" id="IPR004813">
    <property type="entry name" value="OPT"/>
</dbReference>
<comment type="similarity">
    <text evidence="2">Belongs to the oligopeptide OPT transporter family.</text>
</comment>
<reference evidence="11" key="1">
    <citation type="submission" date="2014-12" db="EMBL/GenBank/DDBJ databases">
        <authorList>
            <person name="Jaenicke S."/>
        </authorList>
    </citation>
    <scope>NUCLEOTIDE SEQUENCE [LARGE SCALE GENOMIC DNA]</scope>
    <source>
        <strain evidence="11">CBS1600</strain>
    </source>
</reference>
<evidence type="ECO:0000256" key="7">
    <source>
        <dbReference type="ARBA" id="ARBA00022989"/>
    </source>
</evidence>
<protein>
    <submittedName>
        <fullName evidence="12">OPT-domain-containing protein</fullName>
    </submittedName>
    <submittedName>
        <fullName evidence="11">OPT4 protein</fullName>
    </submittedName>
</protein>
<feature type="transmembrane region" description="Helical" evidence="10">
    <location>
        <begin position="347"/>
        <end position="366"/>
    </location>
</feature>
<evidence type="ECO:0000256" key="9">
    <source>
        <dbReference type="SAM" id="MobiDB-lite"/>
    </source>
</evidence>
<keyword evidence="8 10" id="KW-0472">Membrane</keyword>
<feature type="transmembrane region" description="Helical" evidence="10">
    <location>
        <begin position="206"/>
        <end position="227"/>
    </location>
</feature>
<evidence type="ECO:0000256" key="1">
    <source>
        <dbReference type="ARBA" id="ARBA00004141"/>
    </source>
</evidence>
<feature type="transmembrane region" description="Helical" evidence="10">
    <location>
        <begin position="279"/>
        <end position="302"/>
    </location>
</feature>
<evidence type="ECO:0000256" key="8">
    <source>
        <dbReference type="ARBA" id="ARBA00023136"/>
    </source>
</evidence>
<evidence type="ECO:0000313" key="14">
    <source>
        <dbReference type="Proteomes" id="UP000094389"/>
    </source>
</evidence>
<dbReference type="RefSeq" id="XP_020069810.1">
    <property type="nucleotide sequence ID" value="XM_020215318.1"/>
</dbReference>
<sequence length="879" mass="100388">MYPNTKSFSKSPSVDSSSSHLEAENKKQVGAETETIELSDGFTSEEVNVEHRQTILDRCGHGVVTDGDILDTGSLPSEAAHMIEQIEAMSTCDAVSHLRDILKEYATDANFPLPVYERMESLVEGAEYCNLSPAEWSFQCKLEAGLVMFHSPYPEIRGVTDPIDDPSIPVETIRAYILGFFWTIIGAGVNEFFMHRKPQITLSSSMIQLLLYPCGKFLALTLPDWGITIRGIRHSLNPGPWTYKEQMFATIIFNVAISYTYVSHNIYMQKLKVFFYTDWIDFGYEFLLMAASQFLGFGLVGIVRRFAVYEQRCIWPTLLPTLALNRALLKPEKKENIHGWTLTRYKFFAYFFSAMFLYNWVPSYLFEGLSTFSWMTWIKPENFNLAAVSGEQFGLGMNPLVTFDWNIIDYNYSLTIPFFSQLNQYIGTFIGFFVVIGLYYSNYKWTAYLPINDNNIFTNTGERYNVSTILDSTSHLVEEKYQEYSPPFYSAGNLLVYGAFFALYPFGFFYTIYHEWSTVKLGVTQLFKNARNWKRSSYYGYNDPHSRMMSKYKEVPDWCYLIILVIAIVLAIICVKVYPAQTPVWGIFFIVGLNAIFLIPICIIYSTTGFALTMNVLTELIIGYALPGNGLALNTLKSLSRNIDNQAETYISDQKLAHYAKIPPRAIFRGQIISTFIQIFVALGVINWQIANIPNICTSEAENKFTCPKETNFYSAGVFWGVIGPKKVFSELYPILQWTFLIGFLAVIPCILIKKKFSKQMRWFSPTLIIGGMLQYAPYNLSYVTTGLYVSFTFMYYIKSRYTSWWEKYNYVLAAAFSSAVAFSAVIIFFSVKYHPKSLDWWGNNIVSVGVDGGEGRQSLKDPLSAPDGYFGPRIGSFY</sequence>
<evidence type="ECO:0000256" key="6">
    <source>
        <dbReference type="ARBA" id="ARBA00022927"/>
    </source>
</evidence>
<keyword evidence="5" id="KW-0571">Peptide transport</keyword>
<dbReference type="NCBIfam" id="TIGR00727">
    <property type="entry name" value="ISP4_OPT"/>
    <property type="match status" value="1"/>
</dbReference>
<keyword evidence="3" id="KW-0813">Transport</keyword>
<feature type="transmembrane region" description="Helical" evidence="10">
    <location>
        <begin position="422"/>
        <end position="440"/>
    </location>
</feature>
<feature type="transmembrane region" description="Helical" evidence="10">
    <location>
        <begin position="774"/>
        <end position="798"/>
    </location>
</feature>
<feature type="transmembrane region" description="Helical" evidence="10">
    <location>
        <begin position="558"/>
        <end position="578"/>
    </location>
</feature>
<evidence type="ECO:0000256" key="5">
    <source>
        <dbReference type="ARBA" id="ARBA00022856"/>
    </source>
</evidence>
<feature type="transmembrane region" description="Helical" evidence="10">
    <location>
        <begin position="810"/>
        <end position="832"/>
    </location>
</feature>
<organism evidence="11 13">
    <name type="scientific">Cyberlindnera jadinii (strain ATCC 18201 / CBS 1600 / BCRC 20928 / JCM 3617 / NBRC 0987 / NRRL Y-1542)</name>
    <name type="common">Torula yeast</name>
    <name type="synonym">Candida utilis</name>
    <dbReference type="NCBI Taxonomy" id="983966"/>
    <lineage>
        <taxon>Eukaryota</taxon>
        <taxon>Fungi</taxon>
        <taxon>Dikarya</taxon>
        <taxon>Ascomycota</taxon>
        <taxon>Saccharomycotina</taxon>
        <taxon>Saccharomycetes</taxon>
        <taxon>Phaffomycetales</taxon>
        <taxon>Phaffomycetaceae</taxon>
        <taxon>Cyberlindnera</taxon>
    </lineage>
</organism>
<keyword evidence="6" id="KW-0653">Protein transport</keyword>
<accession>A0A0H5C2Y4</accession>
<dbReference type="InterPro" id="IPR004648">
    <property type="entry name" value="Oligpept_transpt"/>
</dbReference>
<dbReference type="Pfam" id="PF03169">
    <property type="entry name" value="OPT"/>
    <property type="match status" value="1"/>
</dbReference>
<feature type="transmembrane region" description="Helical" evidence="10">
    <location>
        <begin position="494"/>
        <end position="513"/>
    </location>
</feature>
<evidence type="ECO:0000256" key="4">
    <source>
        <dbReference type="ARBA" id="ARBA00022692"/>
    </source>
</evidence>
<evidence type="ECO:0000313" key="13">
    <source>
        <dbReference type="Proteomes" id="UP000038830"/>
    </source>
</evidence>
<evidence type="ECO:0000256" key="2">
    <source>
        <dbReference type="ARBA" id="ARBA00008807"/>
    </source>
</evidence>
<dbReference type="GO" id="GO:0016020">
    <property type="term" value="C:membrane"/>
    <property type="evidence" value="ECO:0007669"/>
    <property type="project" value="UniProtKB-SubCell"/>
</dbReference>
<feature type="transmembrane region" description="Helical" evidence="10">
    <location>
        <begin position="584"/>
        <end position="605"/>
    </location>
</feature>
<reference evidence="13" key="2">
    <citation type="journal article" date="2015" name="J. Biotechnol.">
        <title>The structure of the Cyberlindnera jadinii genome and its relation to Candida utilis analyzed by the occurrence of single nucleotide polymorphisms.</title>
        <authorList>
            <person name="Rupp O."/>
            <person name="Brinkrolf K."/>
            <person name="Buerth C."/>
            <person name="Kunigo M."/>
            <person name="Schneider J."/>
            <person name="Jaenicke S."/>
            <person name="Goesmann A."/>
            <person name="Puehler A."/>
            <person name="Jaeger K.-E."/>
            <person name="Ernst J.F."/>
        </authorList>
    </citation>
    <scope>NUCLEOTIDE SEQUENCE [LARGE SCALE GENOMIC DNA]</scope>
    <source>
        <strain evidence="13">ATCC 18201 / CBS 1600 / BCRC 20928 / JCM 3617 / NBRC 0987 / NRRL Y-1542</strain>
    </source>
</reference>
<feature type="region of interest" description="Disordered" evidence="9">
    <location>
        <begin position="1"/>
        <end position="44"/>
    </location>
</feature>
<proteinExistence type="inferred from homology"/>
<keyword evidence="7 10" id="KW-1133">Transmembrane helix</keyword>
<dbReference type="GO" id="GO:0015031">
    <property type="term" value="P:protein transport"/>
    <property type="evidence" value="ECO:0007669"/>
    <property type="project" value="UniProtKB-KW"/>
</dbReference>
<dbReference type="OrthoDB" id="9986677at2759"/>
<evidence type="ECO:0000256" key="10">
    <source>
        <dbReference type="SAM" id="Phobius"/>
    </source>
</evidence>
<dbReference type="NCBIfam" id="TIGR00728">
    <property type="entry name" value="OPT_sfam"/>
    <property type="match status" value="1"/>
</dbReference>
<gene>
    <name evidence="11" type="primary">OPT4</name>
    <name evidence="11" type="ORF">BN1211_2493</name>
    <name evidence="12" type="ORF">CYBJADRAFT_168309</name>
</gene>
<dbReference type="Proteomes" id="UP000094389">
    <property type="component" value="Unassembled WGS sequence"/>
</dbReference>
<name>A0A0H5C2Y4_CYBJN</name>
<dbReference type="AlphaFoldDB" id="A0A0H5C2Y4"/>
<feature type="transmembrane region" description="Helical" evidence="10">
    <location>
        <begin position="735"/>
        <end position="753"/>
    </location>
</feature>
<dbReference type="OMA" id="KVYPANT"/>
<comment type="subcellular location">
    <subcellularLocation>
        <location evidence="1">Membrane</location>
        <topology evidence="1">Multi-pass membrane protein</topology>
    </subcellularLocation>
</comment>
<accession>A0A1E4RZU9</accession>
<feature type="transmembrane region" description="Helical" evidence="10">
    <location>
        <begin position="247"/>
        <end position="267"/>
    </location>
</feature>
<dbReference type="EMBL" id="KV453933">
    <property type="protein sequence ID" value="ODV72771.1"/>
    <property type="molecule type" value="Genomic_DNA"/>
</dbReference>
<evidence type="ECO:0000313" key="12">
    <source>
        <dbReference type="EMBL" id="ODV72771.1"/>
    </source>
</evidence>
<keyword evidence="4 10" id="KW-0812">Transmembrane</keyword>
<keyword evidence="14" id="KW-1185">Reference proteome</keyword>
<feature type="compositionally biased region" description="Low complexity" evidence="9">
    <location>
        <begin position="7"/>
        <end position="19"/>
    </location>
</feature>
<dbReference type="GO" id="GO:0035673">
    <property type="term" value="F:oligopeptide transmembrane transporter activity"/>
    <property type="evidence" value="ECO:0007669"/>
    <property type="project" value="InterPro"/>
</dbReference>
<feature type="transmembrane region" description="Helical" evidence="10">
    <location>
        <begin position="175"/>
        <end position="194"/>
    </location>
</feature>
<dbReference type="PANTHER" id="PTHR22601">
    <property type="entry name" value="ISP4 LIKE PROTEIN"/>
    <property type="match status" value="1"/>
</dbReference>
<dbReference type="Proteomes" id="UP000038830">
    <property type="component" value="Unassembled WGS sequence"/>
</dbReference>
<evidence type="ECO:0000313" key="11">
    <source>
        <dbReference type="EMBL" id="CEP22208.1"/>
    </source>
</evidence>
<dbReference type="EMBL" id="CDQK01000003">
    <property type="protein sequence ID" value="CEP22208.1"/>
    <property type="molecule type" value="Genomic_DNA"/>
</dbReference>
<dbReference type="GeneID" id="30989714"/>
<evidence type="ECO:0000256" key="3">
    <source>
        <dbReference type="ARBA" id="ARBA00022448"/>
    </source>
</evidence>
<feature type="transmembrane region" description="Helical" evidence="10">
    <location>
        <begin position="666"/>
        <end position="686"/>
    </location>
</feature>